<evidence type="ECO:0000256" key="1">
    <source>
        <dbReference type="ARBA" id="ARBA00002606"/>
    </source>
</evidence>
<dbReference type="SUPFAM" id="SSF50486">
    <property type="entry name" value="FMT C-terminal domain-like"/>
    <property type="match status" value="1"/>
</dbReference>
<dbReference type="Gene3D" id="3.40.50.170">
    <property type="entry name" value="Formyl transferase, N-terminal domain"/>
    <property type="match status" value="1"/>
</dbReference>
<evidence type="ECO:0000259" key="9">
    <source>
        <dbReference type="Pfam" id="PF00551"/>
    </source>
</evidence>
<dbReference type="CDD" id="cd08704">
    <property type="entry name" value="Met_tRNA_FMT_C"/>
    <property type="match status" value="1"/>
</dbReference>
<feature type="binding site" evidence="8">
    <location>
        <begin position="116"/>
        <end position="119"/>
    </location>
    <ligand>
        <name>(6S)-5,6,7,8-tetrahydrofolate</name>
        <dbReference type="ChEBI" id="CHEBI:57453"/>
    </ligand>
</feature>
<dbReference type="PANTHER" id="PTHR11138">
    <property type="entry name" value="METHIONYL-TRNA FORMYLTRANSFERASE"/>
    <property type="match status" value="1"/>
</dbReference>
<name>A0A2H0VD29_9BACT</name>
<dbReference type="SUPFAM" id="SSF53328">
    <property type="entry name" value="Formyltransferase"/>
    <property type="match status" value="1"/>
</dbReference>
<dbReference type="PANTHER" id="PTHR11138:SF5">
    <property type="entry name" value="METHIONYL-TRNA FORMYLTRANSFERASE, MITOCHONDRIAL"/>
    <property type="match status" value="1"/>
</dbReference>
<evidence type="ECO:0000313" key="12">
    <source>
        <dbReference type="Proteomes" id="UP000230557"/>
    </source>
</evidence>
<gene>
    <name evidence="8" type="primary">fmt</name>
    <name evidence="11" type="ORF">COT91_03600</name>
</gene>
<organism evidence="11 12">
    <name type="scientific">Candidatus Doudnabacteria bacterium CG10_big_fil_rev_8_21_14_0_10_41_10</name>
    <dbReference type="NCBI Taxonomy" id="1974551"/>
    <lineage>
        <taxon>Bacteria</taxon>
        <taxon>Candidatus Doudnaibacteriota</taxon>
    </lineage>
</organism>
<dbReference type="InterPro" id="IPR037022">
    <property type="entry name" value="Formyl_trans_C_sf"/>
</dbReference>
<evidence type="ECO:0000259" key="10">
    <source>
        <dbReference type="Pfam" id="PF02911"/>
    </source>
</evidence>
<dbReference type="NCBIfam" id="TIGR00460">
    <property type="entry name" value="fmt"/>
    <property type="match status" value="1"/>
</dbReference>
<dbReference type="GO" id="GO:0004479">
    <property type="term" value="F:methionyl-tRNA formyltransferase activity"/>
    <property type="evidence" value="ECO:0007669"/>
    <property type="project" value="UniProtKB-UniRule"/>
</dbReference>
<dbReference type="InterPro" id="IPR011034">
    <property type="entry name" value="Formyl_transferase-like_C_sf"/>
</dbReference>
<evidence type="ECO:0000256" key="6">
    <source>
        <dbReference type="ARBA" id="ARBA00022917"/>
    </source>
</evidence>
<accession>A0A2H0VD29</accession>
<proteinExistence type="inferred from homology"/>
<dbReference type="GO" id="GO:0005829">
    <property type="term" value="C:cytosol"/>
    <property type="evidence" value="ECO:0007669"/>
    <property type="project" value="TreeGrafter"/>
</dbReference>
<comment type="catalytic activity">
    <reaction evidence="7 8">
        <text>L-methionyl-tRNA(fMet) + (6R)-10-formyltetrahydrofolate = N-formyl-L-methionyl-tRNA(fMet) + (6S)-5,6,7,8-tetrahydrofolate + H(+)</text>
        <dbReference type="Rhea" id="RHEA:24380"/>
        <dbReference type="Rhea" id="RHEA-COMP:9952"/>
        <dbReference type="Rhea" id="RHEA-COMP:9953"/>
        <dbReference type="ChEBI" id="CHEBI:15378"/>
        <dbReference type="ChEBI" id="CHEBI:57453"/>
        <dbReference type="ChEBI" id="CHEBI:78530"/>
        <dbReference type="ChEBI" id="CHEBI:78844"/>
        <dbReference type="ChEBI" id="CHEBI:195366"/>
        <dbReference type="EC" id="2.1.2.9"/>
    </reaction>
</comment>
<evidence type="ECO:0000313" key="11">
    <source>
        <dbReference type="EMBL" id="PIR96981.1"/>
    </source>
</evidence>
<dbReference type="EC" id="2.1.2.9" evidence="3 8"/>
<dbReference type="Pfam" id="PF00551">
    <property type="entry name" value="Formyl_trans_N"/>
    <property type="match status" value="1"/>
</dbReference>
<dbReference type="Proteomes" id="UP000230557">
    <property type="component" value="Unassembled WGS sequence"/>
</dbReference>
<evidence type="ECO:0000256" key="8">
    <source>
        <dbReference type="HAMAP-Rule" id="MF_00182"/>
    </source>
</evidence>
<comment type="similarity">
    <text evidence="2 8">Belongs to the Fmt family.</text>
</comment>
<dbReference type="AlphaFoldDB" id="A0A2H0VD29"/>
<evidence type="ECO:0000256" key="7">
    <source>
        <dbReference type="ARBA" id="ARBA00048558"/>
    </source>
</evidence>
<dbReference type="HAMAP" id="MF_00182">
    <property type="entry name" value="Formyl_trans"/>
    <property type="match status" value="1"/>
</dbReference>
<protein>
    <recommendedName>
        <fullName evidence="4 8">Methionyl-tRNA formyltransferase</fullName>
        <ecNumber evidence="3 8">2.1.2.9</ecNumber>
    </recommendedName>
</protein>
<comment type="caution">
    <text evidence="11">The sequence shown here is derived from an EMBL/GenBank/DDBJ whole genome shotgun (WGS) entry which is preliminary data.</text>
</comment>
<dbReference type="InterPro" id="IPR005794">
    <property type="entry name" value="Fmt"/>
</dbReference>
<dbReference type="InterPro" id="IPR002376">
    <property type="entry name" value="Formyl_transf_N"/>
</dbReference>
<reference evidence="12" key="1">
    <citation type="submission" date="2017-09" db="EMBL/GenBank/DDBJ databases">
        <title>Depth-based differentiation of microbial function through sediment-hosted aquifers and enrichment of novel symbionts in the deep terrestrial subsurface.</title>
        <authorList>
            <person name="Probst A.J."/>
            <person name="Ladd B."/>
            <person name="Jarett J.K."/>
            <person name="Geller-Mcgrath D.E."/>
            <person name="Sieber C.M.K."/>
            <person name="Emerson J.B."/>
            <person name="Anantharaman K."/>
            <person name="Thomas B.C."/>
            <person name="Malmstrom R."/>
            <person name="Stieglmeier M."/>
            <person name="Klingl A."/>
            <person name="Woyke T."/>
            <person name="Ryan C.M."/>
            <person name="Banfield J.F."/>
        </authorList>
    </citation>
    <scope>NUCLEOTIDE SEQUENCE [LARGE SCALE GENOMIC DNA]</scope>
</reference>
<sequence length="317" mass="35479">MPRKPNDLKIIFFGSSDFAVPILNSLIQNNWDVVSVITRPDRPKGRKQELSPTIVKLFAQSKKITVLEFKTLKEKAVQKTIKDLGADIAVVASYGMIIPSDILRICRKGFINIHPSMLPKYRGPSPIQFTVLNGEIKTGVSFMEMDQQLDHGAIIKQFPVKVTDDDDYKSLHDRLSDEAASQINDLLLAWCNNEIHSKKQDDHEATFTKILTKEDGKIVWKRPAESIVRQIKAFRVWPGTWTTIGSNRLKIIDAVVSEERSRLSPGFIKIKNGKITVGCGNNSSIDLITLQPEGKNEMNAKDYANGFSGNNGKTMGI</sequence>
<feature type="domain" description="Formyl transferase N-terminal" evidence="9">
    <location>
        <begin position="9"/>
        <end position="180"/>
    </location>
</feature>
<dbReference type="EMBL" id="PFAJ01000049">
    <property type="protein sequence ID" value="PIR96981.1"/>
    <property type="molecule type" value="Genomic_DNA"/>
</dbReference>
<keyword evidence="5 8" id="KW-0808">Transferase</keyword>
<evidence type="ECO:0000256" key="2">
    <source>
        <dbReference type="ARBA" id="ARBA00010699"/>
    </source>
</evidence>
<evidence type="ECO:0000256" key="5">
    <source>
        <dbReference type="ARBA" id="ARBA00022679"/>
    </source>
</evidence>
<comment type="function">
    <text evidence="1 8">Attaches a formyl group to the free amino group of methionyl-tRNA(fMet). The formyl group appears to play a dual role in the initiator identity of N-formylmethionyl-tRNA by promoting its recognition by IF2 and preventing the misappropriation of this tRNA by the elongation apparatus.</text>
</comment>
<dbReference type="InterPro" id="IPR036477">
    <property type="entry name" value="Formyl_transf_N_sf"/>
</dbReference>
<dbReference type="InterPro" id="IPR005793">
    <property type="entry name" value="Formyl_trans_C"/>
</dbReference>
<dbReference type="InterPro" id="IPR041711">
    <property type="entry name" value="Met-tRNA-FMT_N"/>
</dbReference>
<dbReference type="CDD" id="cd08646">
    <property type="entry name" value="FMT_core_Met-tRNA-FMT_N"/>
    <property type="match status" value="1"/>
</dbReference>
<evidence type="ECO:0000256" key="4">
    <source>
        <dbReference type="ARBA" id="ARBA00016014"/>
    </source>
</evidence>
<feature type="domain" description="Formyl transferase C-terminal" evidence="10">
    <location>
        <begin position="211"/>
        <end position="307"/>
    </location>
</feature>
<dbReference type="InterPro" id="IPR044135">
    <property type="entry name" value="Met-tRNA-FMT_C"/>
</dbReference>
<keyword evidence="6 8" id="KW-0648">Protein biosynthesis</keyword>
<dbReference type="Gene3D" id="3.10.25.10">
    <property type="entry name" value="Formyl transferase, C-terminal domain"/>
    <property type="match status" value="1"/>
</dbReference>
<dbReference type="Pfam" id="PF02911">
    <property type="entry name" value="Formyl_trans_C"/>
    <property type="match status" value="1"/>
</dbReference>
<evidence type="ECO:0000256" key="3">
    <source>
        <dbReference type="ARBA" id="ARBA00012261"/>
    </source>
</evidence>